<keyword evidence="4" id="KW-1185">Reference proteome</keyword>
<feature type="domain" description="Fe2OG dioxygenase" evidence="2">
    <location>
        <begin position="384"/>
        <end position="498"/>
    </location>
</feature>
<dbReference type="InterPro" id="IPR044861">
    <property type="entry name" value="IPNS-like_FE2OG_OXY"/>
</dbReference>
<dbReference type="SUPFAM" id="SSF51197">
    <property type="entry name" value="Clavaminate synthase-like"/>
    <property type="match status" value="1"/>
</dbReference>
<dbReference type="STRING" id="1202772.A0A1V9ZFV3"/>
<dbReference type="InterPro" id="IPR050231">
    <property type="entry name" value="Iron_ascorbate_oxido_reductase"/>
</dbReference>
<dbReference type="PROSITE" id="PS51471">
    <property type="entry name" value="FE2OG_OXY"/>
    <property type="match status" value="1"/>
</dbReference>
<proteinExistence type="predicted"/>
<name>A0A1V9ZFV3_ACHHY</name>
<feature type="compositionally biased region" description="Low complexity" evidence="1">
    <location>
        <begin position="1"/>
        <end position="19"/>
    </location>
</feature>
<sequence length="541" mass="60867">MTAVDPSTASAPATGAPEGTSEETAKGMNAEKPTEAPAGPVSTPEELKALRRLEEAPPLRIRFYYETKMVDALLKLPLTMEPVDPAKGTQCMHLELWLKDQFKIPEGSSVFAIVPALETYSPPLPLVLLNTVAHRLLEEHAEFPIVDYSLVVRPLVSLAVPIPPATEKSSPFHAINGRDLSLRDNSIAQQRAQLEFVDKMRTYGFARIEVTPEQAGVPLEAFRAVRRWLRDQLALPKEQRWTERVDVTETIPNDEVEKPRSPFESLMCWSRPPKPLESLVSKGRYVGFNGDATREYLQLRWPLQRSGTVWPRPYFVDTKEETFAHDMLALLQLLDGIGRDCMEAVCQVLNLDRRWMFEELLDSDAPPPATDADVTTTDPSCRYGASVLRIYNYKNKKGEPVDPQRLDLNMSCGSHADLGLVTVSPCATVPGLQMWNLERMLWTDVERDAETIHFSVFAGETLGFITNGLISAPLHRVPATVVEAEADRRMSMPYFLRARPQAVLNPTRPAAMPAITTRDFMEEIVFKKRPWRRESCATPDY</sequence>
<dbReference type="InterPro" id="IPR027443">
    <property type="entry name" value="IPNS-like_sf"/>
</dbReference>
<dbReference type="PANTHER" id="PTHR47990">
    <property type="entry name" value="2-OXOGLUTARATE (2OG) AND FE(II)-DEPENDENT OXYGENASE SUPERFAMILY PROTEIN-RELATED"/>
    <property type="match status" value="1"/>
</dbReference>
<dbReference type="Proteomes" id="UP000243579">
    <property type="component" value="Unassembled WGS sequence"/>
</dbReference>
<feature type="region of interest" description="Disordered" evidence="1">
    <location>
        <begin position="1"/>
        <end position="43"/>
    </location>
</feature>
<evidence type="ECO:0000256" key="1">
    <source>
        <dbReference type="SAM" id="MobiDB-lite"/>
    </source>
</evidence>
<dbReference type="Pfam" id="PF03171">
    <property type="entry name" value="2OG-FeII_Oxy"/>
    <property type="match status" value="1"/>
</dbReference>
<gene>
    <name evidence="3" type="ORF">ACHHYP_13641</name>
</gene>
<evidence type="ECO:0000259" key="2">
    <source>
        <dbReference type="PROSITE" id="PS51471"/>
    </source>
</evidence>
<organism evidence="3 4">
    <name type="scientific">Achlya hypogyna</name>
    <name type="common">Oomycete</name>
    <name type="synonym">Protoachlya hypogyna</name>
    <dbReference type="NCBI Taxonomy" id="1202772"/>
    <lineage>
        <taxon>Eukaryota</taxon>
        <taxon>Sar</taxon>
        <taxon>Stramenopiles</taxon>
        <taxon>Oomycota</taxon>
        <taxon>Saprolegniomycetes</taxon>
        <taxon>Saprolegniales</taxon>
        <taxon>Achlyaceae</taxon>
        <taxon>Achlya</taxon>
    </lineage>
</organism>
<dbReference type="EMBL" id="JNBR01000131">
    <property type="protein sequence ID" value="OQR96771.1"/>
    <property type="molecule type" value="Genomic_DNA"/>
</dbReference>
<evidence type="ECO:0000313" key="4">
    <source>
        <dbReference type="Proteomes" id="UP000243579"/>
    </source>
</evidence>
<dbReference type="OrthoDB" id="420380at2759"/>
<reference evidence="3 4" key="1">
    <citation type="journal article" date="2014" name="Genome Biol. Evol.">
        <title>The secreted proteins of Achlya hypogyna and Thraustotheca clavata identify the ancestral oomycete secretome and reveal gene acquisitions by horizontal gene transfer.</title>
        <authorList>
            <person name="Misner I."/>
            <person name="Blouin N."/>
            <person name="Leonard G."/>
            <person name="Richards T.A."/>
            <person name="Lane C.E."/>
        </authorList>
    </citation>
    <scope>NUCLEOTIDE SEQUENCE [LARGE SCALE GENOMIC DNA]</scope>
    <source>
        <strain evidence="3 4">ATCC 48635</strain>
    </source>
</reference>
<comment type="caution">
    <text evidence="3">The sequence shown here is derived from an EMBL/GenBank/DDBJ whole genome shotgun (WGS) entry which is preliminary data.</text>
</comment>
<dbReference type="AlphaFoldDB" id="A0A1V9ZFV3"/>
<dbReference type="InterPro" id="IPR005123">
    <property type="entry name" value="Oxoglu/Fe-dep_dioxygenase_dom"/>
</dbReference>
<accession>A0A1V9ZFV3</accession>
<dbReference type="Gene3D" id="2.60.120.330">
    <property type="entry name" value="B-lactam Antibiotic, Isopenicillin N Synthase, Chain"/>
    <property type="match status" value="1"/>
</dbReference>
<evidence type="ECO:0000313" key="3">
    <source>
        <dbReference type="EMBL" id="OQR96771.1"/>
    </source>
</evidence>
<protein>
    <recommendedName>
        <fullName evidence="2">Fe2OG dioxygenase domain-containing protein</fullName>
    </recommendedName>
</protein>